<dbReference type="Pfam" id="PF06073">
    <property type="entry name" value="DUF934"/>
    <property type="match status" value="1"/>
</dbReference>
<accession>A0A1R4HCP3</accession>
<dbReference type="PIRSF" id="PIRSF030820">
    <property type="entry name" value="UCP030820"/>
    <property type="match status" value="1"/>
</dbReference>
<sequence length="150" mass="16700">MKIIKDNHIVDNGWHYIAEHDPLSTGDITVSLARWESEKAQLLNHTGKLGVRLVPGDAVAALAQDLNSIQLIELDFPDLADGRLFSLAWLLRGRYGYQGEIRATGRYVAEQVYYLSRVGVNAFAPQKQEDLPAIQACLSDFSVSYQPSIN</sequence>
<gene>
    <name evidence="1" type="ORF">CRENPOLYSF2_370060</name>
</gene>
<keyword evidence="2" id="KW-1185">Reference proteome</keyword>
<proteinExistence type="predicted"/>
<organism evidence="1 2">
    <name type="scientific">Crenothrix polyspora</name>
    <dbReference type="NCBI Taxonomy" id="360316"/>
    <lineage>
        <taxon>Bacteria</taxon>
        <taxon>Pseudomonadati</taxon>
        <taxon>Pseudomonadota</taxon>
        <taxon>Gammaproteobacteria</taxon>
        <taxon>Methylococcales</taxon>
        <taxon>Crenotrichaceae</taxon>
        <taxon>Crenothrix</taxon>
    </lineage>
</organism>
<protein>
    <recommendedName>
        <fullName evidence="3">Oxidoreductase probably involved in sulfite reduction</fullName>
    </recommendedName>
</protein>
<dbReference type="Proteomes" id="UP000195442">
    <property type="component" value="Unassembled WGS sequence"/>
</dbReference>
<name>A0A1R4HCP3_9GAMM</name>
<dbReference type="OrthoDB" id="9800421at2"/>
<evidence type="ECO:0008006" key="3">
    <source>
        <dbReference type="Google" id="ProtNLM"/>
    </source>
</evidence>
<dbReference type="InterPro" id="IPR008318">
    <property type="entry name" value="UCP030820"/>
</dbReference>
<dbReference type="RefSeq" id="WP_087147608.1">
    <property type="nucleotide sequence ID" value="NZ_FUKJ01000301.1"/>
</dbReference>
<evidence type="ECO:0000313" key="1">
    <source>
        <dbReference type="EMBL" id="SJM93977.1"/>
    </source>
</evidence>
<evidence type="ECO:0000313" key="2">
    <source>
        <dbReference type="Proteomes" id="UP000195442"/>
    </source>
</evidence>
<reference evidence="2" key="1">
    <citation type="submission" date="2017-02" db="EMBL/GenBank/DDBJ databases">
        <authorList>
            <person name="Daims H."/>
        </authorList>
    </citation>
    <scope>NUCLEOTIDE SEQUENCE [LARGE SCALE GENOMIC DNA]</scope>
</reference>
<dbReference type="AlphaFoldDB" id="A0A1R4HCP3"/>
<dbReference type="EMBL" id="FUKJ01000301">
    <property type="protein sequence ID" value="SJM93977.1"/>
    <property type="molecule type" value="Genomic_DNA"/>
</dbReference>